<dbReference type="CDD" id="cd10532">
    <property type="entry name" value="SET_SUV39H2"/>
    <property type="match status" value="1"/>
</dbReference>
<dbReference type="GO" id="GO:0000775">
    <property type="term" value="C:chromosome, centromeric region"/>
    <property type="evidence" value="ECO:0007669"/>
    <property type="project" value="UniProtKB-SubCell"/>
</dbReference>
<dbReference type="SUPFAM" id="SSF82199">
    <property type="entry name" value="SET domain"/>
    <property type="match status" value="1"/>
</dbReference>
<keyword evidence="12" id="KW-0156">Chromatin regulator</keyword>
<feature type="domain" description="Chromo" evidence="22">
    <location>
        <begin position="176"/>
        <end position="234"/>
    </location>
</feature>
<dbReference type="GO" id="GO:0032259">
    <property type="term" value="P:methylation"/>
    <property type="evidence" value="ECO:0007669"/>
    <property type="project" value="UniProtKB-KW"/>
</dbReference>
<dbReference type="SMART" id="SM00298">
    <property type="entry name" value="CHROMO"/>
    <property type="match status" value="1"/>
</dbReference>
<dbReference type="InterPro" id="IPR007728">
    <property type="entry name" value="Pre-SET_dom"/>
</dbReference>
<feature type="domain" description="SET" evidence="23">
    <location>
        <begin position="379"/>
        <end position="502"/>
    </location>
</feature>
<dbReference type="Gene3D" id="2.40.50.40">
    <property type="match status" value="1"/>
</dbReference>
<evidence type="ECO:0000313" key="28">
    <source>
        <dbReference type="VGNC" id="VGNC:35492"/>
    </source>
</evidence>
<dbReference type="PROSITE" id="PS50867">
    <property type="entry name" value="PRE_SET"/>
    <property type="match status" value="1"/>
</dbReference>
<keyword evidence="14" id="KW-0804">Transcription</keyword>
<feature type="compositionally biased region" description="Low complexity" evidence="21">
    <location>
        <begin position="51"/>
        <end position="60"/>
    </location>
</feature>
<evidence type="ECO:0000256" key="8">
    <source>
        <dbReference type="ARBA" id="ARBA00022691"/>
    </source>
</evidence>
<evidence type="ECO:0000256" key="4">
    <source>
        <dbReference type="ARBA" id="ARBA00022454"/>
    </source>
</evidence>
<dbReference type="Pfam" id="PF05033">
    <property type="entry name" value="Pre-SET"/>
    <property type="match status" value="1"/>
</dbReference>
<dbReference type="VEuPathDB" id="HostDB:ENSBTAG00000010210"/>
<evidence type="ECO:0000259" key="23">
    <source>
        <dbReference type="PROSITE" id="PS50280"/>
    </source>
</evidence>
<dbReference type="Ensembl" id="ENSBTAT00000013472.6">
    <property type="protein sequence ID" value="ENSBTAP00000013472.5"/>
    <property type="gene ID" value="ENSBTAG00000010210.6"/>
</dbReference>
<evidence type="ECO:0000259" key="22">
    <source>
        <dbReference type="PROSITE" id="PS50013"/>
    </source>
</evidence>
<dbReference type="GO" id="GO:0008270">
    <property type="term" value="F:zinc ion binding"/>
    <property type="evidence" value="ECO:0007669"/>
    <property type="project" value="Ensembl"/>
</dbReference>
<accession>A0A452DJ38</accession>
<dbReference type="SMART" id="SM00468">
    <property type="entry name" value="PreSET"/>
    <property type="match status" value="1"/>
</dbReference>
<keyword evidence="7" id="KW-0808">Transferase</keyword>
<dbReference type="Pfam" id="PF00856">
    <property type="entry name" value="SET"/>
    <property type="match status" value="1"/>
</dbReference>
<dbReference type="GeneID" id="536936"/>
<reference evidence="26" key="2">
    <citation type="submission" date="2025-08" db="UniProtKB">
        <authorList>
            <consortium name="Ensembl"/>
        </authorList>
    </citation>
    <scope>IDENTIFICATION</scope>
    <source>
        <strain evidence="26">Hereford</strain>
    </source>
</reference>
<keyword evidence="8" id="KW-0949">S-adenosyl-L-methionine</keyword>
<reference evidence="26" key="1">
    <citation type="submission" date="2018-03" db="EMBL/GenBank/DDBJ databases">
        <title>ARS-UCD1.2.</title>
        <authorList>
            <person name="Rosen B.D."/>
            <person name="Bickhart D.M."/>
            <person name="Koren S."/>
            <person name="Schnabel R.D."/>
            <person name="Hall R."/>
            <person name="Zimin A."/>
            <person name="Dreischer C."/>
            <person name="Schultheiss S."/>
            <person name="Schroeder S.G."/>
            <person name="Elsik C.G."/>
            <person name="Couldrey C."/>
            <person name="Liu G.E."/>
            <person name="Van Tassell C.P."/>
            <person name="Phillippy A.M."/>
            <person name="Smith T.P.L."/>
            <person name="Medrano J.F."/>
        </authorList>
    </citation>
    <scope>NUCLEOTIDE SEQUENCE [LARGE SCALE GENOMIC DNA]</scope>
    <source>
        <strain evidence="26">Hereford</strain>
    </source>
</reference>
<evidence type="ECO:0000256" key="11">
    <source>
        <dbReference type="ARBA" id="ARBA00022833"/>
    </source>
</evidence>
<dbReference type="GO" id="GO:0071456">
    <property type="term" value="P:cellular response to hypoxia"/>
    <property type="evidence" value="ECO:0007669"/>
    <property type="project" value="Ensembl"/>
</dbReference>
<dbReference type="PANTHER" id="PTHR46223:SF2">
    <property type="entry name" value="HISTONE-LYSINE N-METHYLTRANSFERASE SUV39H2"/>
    <property type="match status" value="1"/>
</dbReference>
<evidence type="ECO:0000256" key="21">
    <source>
        <dbReference type="SAM" id="MobiDB-lite"/>
    </source>
</evidence>
<dbReference type="GO" id="GO:0044725">
    <property type="term" value="P:epigenetic programming in the zygotic pronuclei"/>
    <property type="evidence" value="ECO:0007669"/>
    <property type="project" value="Ensembl"/>
</dbReference>
<evidence type="ECO:0000256" key="9">
    <source>
        <dbReference type="ARBA" id="ARBA00022723"/>
    </source>
</evidence>
<protein>
    <recommendedName>
        <fullName evidence="18">Histone-lysine N-methyltransferase SUV39H2</fullName>
        <ecNumber evidence="3">2.1.1.355</ecNumber>
    </recommendedName>
    <alternativeName>
        <fullName evidence="19">Suppressor of variegation 3-9 homolog 2</fullName>
    </alternativeName>
</protein>
<evidence type="ECO:0000256" key="14">
    <source>
        <dbReference type="ARBA" id="ARBA00023163"/>
    </source>
</evidence>
<keyword evidence="11" id="KW-0862">Zinc</keyword>
<dbReference type="InterPro" id="IPR023779">
    <property type="entry name" value="Chromodomain_CS"/>
</dbReference>
<evidence type="ECO:0000259" key="25">
    <source>
        <dbReference type="PROSITE" id="PS50868"/>
    </source>
</evidence>
<evidence type="ECO:0000256" key="18">
    <source>
        <dbReference type="ARBA" id="ARBA00040483"/>
    </source>
</evidence>
<evidence type="ECO:0000256" key="5">
    <source>
        <dbReference type="ARBA" id="ARBA00022491"/>
    </source>
</evidence>
<evidence type="ECO:0000256" key="1">
    <source>
        <dbReference type="ARBA" id="ARBA00004123"/>
    </source>
</evidence>
<reference evidence="26" key="3">
    <citation type="submission" date="2025-09" db="UniProtKB">
        <authorList>
            <consortium name="Ensembl"/>
        </authorList>
    </citation>
    <scope>IDENTIFICATION</scope>
    <source>
        <strain evidence="26">Hereford</strain>
    </source>
</reference>
<dbReference type="SUPFAM" id="SSF54160">
    <property type="entry name" value="Chromo domain-like"/>
    <property type="match status" value="1"/>
</dbReference>
<organism evidence="26 27">
    <name type="scientific">Bos taurus</name>
    <name type="common">Bovine</name>
    <dbReference type="NCBI Taxonomy" id="9913"/>
    <lineage>
        <taxon>Eukaryota</taxon>
        <taxon>Metazoa</taxon>
        <taxon>Chordata</taxon>
        <taxon>Craniata</taxon>
        <taxon>Vertebrata</taxon>
        <taxon>Euteleostomi</taxon>
        <taxon>Mammalia</taxon>
        <taxon>Eutheria</taxon>
        <taxon>Laurasiatheria</taxon>
        <taxon>Artiodactyla</taxon>
        <taxon>Ruminantia</taxon>
        <taxon>Pecora</taxon>
        <taxon>Bovidae</taxon>
        <taxon>Bovinae</taxon>
        <taxon>Bos</taxon>
    </lineage>
</organism>
<dbReference type="InterPro" id="IPR016197">
    <property type="entry name" value="Chromo-like_dom_sf"/>
</dbReference>
<dbReference type="GO" id="GO:0140949">
    <property type="term" value="F:histone H3K9 trimethyltransferase activity"/>
    <property type="evidence" value="ECO:0007669"/>
    <property type="project" value="UniProtKB-EC"/>
</dbReference>
<dbReference type="InterPro" id="IPR023780">
    <property type="entry name" value="Chromo_domain"/>
</dbReference>
<name>A0A452DJ38_BOVIN</name>
<dbReference type="PROSITE" id="PS00598">
    <property type="entry name" value="CHROMO_1"/>
    <property type="match status" value="1"/>
</dbReference>
<keyword evidence="5" id="KW-0678">Repressor</keyword>
<evidence type="ECO:0000313" key="27">
    <source>
        <dbReference type="Proteomes" id="UP000009136"/>
    </source>
</evidence>
<evidence type="ECO:0000256" key="2">
    <source>
        <dbReference type="ARBA" id="ARBA00004584"/>
    </source>
</evidence>
<dbReference type="InParanoid" id="A0A452DJ38"/>
<dbReference type="SMART" id="SM00317">
    <property type="entry name" value="SET"/>
    <property type="match status" value="1"/>
</dbReference>
<feature type="domain" description="Pre-SET" evidence="24">
    <location>
        <begin position="318"/>
        <end position="376"/>
    </location>
</feature>
<dbReference type="Pfam" id="PF00385">
    <property type="entry name" value="Chromo"/>
    <property type="match status" value="1"/>
</dbReference>
<dbReference type="InterPro" id="IPR046341">
    <property type="entry name" value="SET_dom_sf"/>
</dbReference>
<evidence type="ECO:0000259" key="24">
    <source>
        <dbReference type="PROSITE" id="PS50867"/>
    </source>
</evidence>
<feature type="region of interest" description="Disordered" evidence="21">
    <location>
        <begin position="1"/>
        <end position="126"/>
    </location>
</feature>
<evidence type="ECO:0000256" key="19">
    <source>
        <dbReference type="ARBA" id="ARBA00041907"/>
    </source>
</evidence>
<dbReference type="PROSITE" id="PS50280">
    <property type="entry name" value="SET"/>
    <property type="match status" value="1"/>
</dbReference>
<dbReference type="OrthoDB" id="308383at2759"/>
<evidence type="ECO:0000256" key="13">
    <source>
        <dbReference type="ARBA" id="ARBA00023015"/>
    </source>
</evidence>
<dbReference type="FunFam" id="2.170.270.10:FF:000008">
    <property type="entry name" value="Histone-lysine N-methyltransferase"/>
    <property type="match status" value="1"/>
</dbReference>
<keyword evidence="17" id="KW-0137">Centromere</keyword>
<dbReference type="Reactome" id="R-BTA-3214841">
    <property type="pathway name" value="PKMTs methylate histone lysines"/>
</dbReference>
<evidence type="ECO:0000256" key="16">
    <source>
        <dbReference type="ARBA" id="ARBA00023306"/>
    </source>
</evidence>
<dbReference type="Gene3D" id="2.170.270.10">
    <property type="entry name" value="SET domain"/>
    <property type="match status" value="1"/>
</dbReference>
<keyword evidence="13" id="KW-0805">Transcription regulation</keyword>
<keyword evidence="4" id="KW-0158">Chromosome</keyword>
<dbReference type="AlphaFoldDB" id="A0A452DJ38"/>
<dbReference type="PROSITE" id="PS50868">
    <property type="entry name" value="POST_SET"/>
    <property type="match status" value="1"/>
</dbReference>
<evidence type="ECO:0000256" key="15">
    <source>
        <dbReference type="ARBA" id="ARBA00023242"/>
    </source>
</evidence>
<dbReference type="SMART" id="SM00508">
    <property type="entry name" value="PostSET"/>
    <property type="match status" value="1"/>
</dbReference>
<evidence type="ECO:0000256" key="12">
    <source>
        <dbReference type="ARBA" id="ARBA00022853"/>
    </source>
</evidence>
<dbReference type="InterPro" id="IPR011381">
    <property type="entry name" value="H3-K9_MeTrfase_SUV39H1/2-like"/>
</dbReference>
<dbReference type="GO" id="GO:0046974">
    <property type="term" value="F:histone H3K9 methyltransferase activity"/>
    <property type="evidence" value="ECO:0000318"/>
    <property type="project" value="GO_Central"/>
</dbReference>
<dbReference type="PROSITE" id="PS50013">
    <property type="entry name" value="CHROMO_2"/>
    <property type="match status" value="1"/>
</dbReference>
<evidence type="ECO:0000313" key="26">
    <source>
        <dbReference type="Ensembl" id="ENSBTAP00000013472.5"/>
    </source>
</evidence>
<proteinExistence type="predicted"/>
<dbReference type="EC" id="2.1.1.355" evidence="3"/>
<dbReference type="GO" id="GO:1904047">
    <property type="term" value="F:S-adenosyl-L-methionine binding"/>
    <property type="evidence" value="ECO:0007669"/>
    <property type="project" value="Ensembl"/>
</dbReference>
<dbReference type="PROSITE" id="PS51579">
    <property type="entry name" value="SAM_MT43_SUVAR39_3"/>
    <property type="match status" value="1"/>
</dbReference>
<dbReference type="GO" id="GO:0000122">
    <property type="term" value="P:negative regulation of transcription by RNA polymerase II"/>
    <property type="evidence" value="ECO:0007669"/>
    <property type="project" value="Ensembl"/>
</dbReference>
<dbReference type="FunFam" id="2.40.50.40:FF:000016">
    <property type="entry name" value="Histone-lysine N-methyltransferase"/>
    <property type="match status" value="1"/>
</dbReference>
<keyword evidence="9" id="KW-0479">Metal-binding</keyword>
<keyword evidence="15" id="KW-0539">Nucleus</keyword>
<evidence type="ECO:0000256" key="20">
    <source>
        <dbReference type="ARBA" id="ARBA00065769"/>
    </source>
</evidence>
<dbReference type="InterPro" id="IPR003616">
    <property type="entry name" value="Post-SET_dom"/>
</dbReference>
<dbReference type="InterPro" id="IPR001214">
    <property type="entry name" value="SET_dom"/>
</dbReference>
<dbReference type="InterPro" id="IPR000953">
    <property type="entry name" value="Chromo/chromo_shadow_dom"/>
</dbReference>
<dbReference type="Proteomes" id="UP000009136">
    <property type="component" value="Chromosome 13"/>
</dbReference>
<evidence type="ECO:0000256" key="17">
    <source>
        <dbReference type="ARBA" id="ARBA00023328"/>
    </source>
</evidence>
<evidence type="ECO:0000256" key="3">
    <source>
        <dbReference type="ARBA" id="ARBA00012183"/>
    </source>
</evidence>
<evidence type="ECO:0000256" key="6">
    <source>
        <dbReference type="ARBA" id="ARBA00022603"/>
    </source>
</evidence>
<keyword evidence="16" id="KW-0131">Cell cycle</keyword>
<dbReference type="GO" id="GO:0005634">
    <property type="term" value="C:nucleus"/>
    <property type="evidence" value="ECO:0000318"/>
    <property type="project" value="GO_Central"/>
</dbReference>
<keyword evidence="6" id="KW-0489">Methyltransferase</keyword>
<feature type="compositionally biased region" description="Low complexity" evidence="21">
    <location>
        <begin position="71"/>
        <end position="83"/>
    </location>
</feature>
<dbReference type="RefSeq" id="XP_024856504.1">
    <property type="nucleotide sequence ID" value="XM_025000736.2"/>
</dbReference>
<comment type="subunit">
    <text evidence="20">Interacts with SMAD5. The large PER complex involved in the histone methylation is composed of at least PER2, CBX3, TRIM28, SUV39H1 and/or SUV39H2; CBX3 mediates the formation of the complex.</text>
</comment>
<dbReference type="GeneTree" id="ENSGT00940000156788"/>
<dbReference type="GO" id="GO:0030154">
    <property type="term" value="P:cell differentiation"/>
    <property type="evidence" value="ECO:0007669"/>
    <property type="project" value="UniProtKB-KW"/>
</dbReference>
<feature type="compositionally biased region" description="Pro residues" evidence="21">
    <location>
        <begin position="86"/>
        <end position="100"/>
    </location>
</feature>
<feature type="compositionally biased region" description="Basic residues" evidence="21">
    <location>
        <begin position="30"/>
        <end position="39"/>
    </location>
</feature>
<dbReference type="FunCoup" id="A0A452DJ38">
    <property type="interactions" value="2328"/>
</dbReference>
<dbReference type="VGNC" id="VGNC:35492">
    <property type="gene designation" value="SUV39H2"/>
</dbReference>
<keyword evidence="10" id="KW-0221">Differentiation</keyword>
<dbReference type="CDD" id="cd18639">
    <property type="entry name" value="CD_SUV39H1_like"/>
    <property type="match status" value="1"/>
</dbReference>
<sequence length="539" mass="60445">MAAAGAEAPGGEGWRAAPRTVPCPPGKLPRPGKRGRNARAGRNSTRRDTAFRAADTAAPRRAPRAPPCPRPLTLLAARPARCPQSLPAPGPREARPPPSAAVPRTRRPSPRRWPAQKPHPSRPLFGGMRVATADPCAPRAWCVPCLVSLDTLQELCRKEKLTCKSIGITKRNLNNYEVEYLCDYKVVKDMEYYLVKWKGWPDSTNTWEPLQNLKCPLLLQQFFNDKHNYLSQVKKGKAITLKENHRALKPAVAEYIVKKAKQRIALQRWQDELNRRKTHKGMIFVENTVDLEGPPSDFYYINEYKPAPGISLVNEATFGCSCTDCFFEKCCPAEAGVLLAYNKNQQIKIPPGTPIYECNSRCQCGPDCPNRIVQKGTQYSLCIFRTSNGCGWGVKTLVKIKRMSFVMEYVGEVITSEEAERRGQLYDNKGITYLFDLDYESDEFTVDAARYGNVSHFVNHSCDPNLQVFNVFIDNLDTRLPRIALFSTRTINAGEELTFDYQMKGSGDVSSDSIDHSPAKKRARTVCKCGAVTCRGYLN</sequence>
<dbReference type="CTD" id="79723"/>
<keyword evidence="27" id="KW-1185">Reference proteome</keyword>
<gene>
    <name evidence="26 28" type="primary">SUV39H2</name>
</gene>
<dbReference type="GO" id="GO:0000785">
    <property type="term" value="C:chromatin"/>
    <property type="evidence" value="ECO:0007669"/>
    <property type="project" value="Ensembl"/>
</dbReference>
<evidence type="ECO:0000256" key="10">
    <source>
        <dbReference type="ARBA" id="ARBA00022782"/>
    </source>
</evidence>
<comment type="subcellular location">
    <subcellularLocation>
        <location evidence="2">Chromosome</location>
        <location evidence="2">Centromere</location>
    </subcellularLocation>
    <subcellularLocation>
        <location evidence="1">Nucleus</location>
    </subcellularLocation>
</comment>
<feature type="domain" description="Post-SET" evidence="25">
    <location>
        <begin position="523"/>
        <end position="539"/>
    </location>
</feature>
<dbReference type="Bgee" id="ENSBTAG00000010210">
    <property type="expression patterns" value="Expressed in spermatid and 103 other cell types or tissues"/>
</dbReference>
<dbReference type="InterPro" id="IPR050973">
    <property type="entry name" value="H3K9_Histone-Lys_N-MTase"/>
</dbReference>
<dbReference type="GO" id="GO:1990756">
    <property type="term" value="F:ubiquitin-like ligase-substrate adaptor activity"/>
    <property type="evidence" value="ECO:0007669"/>
    <property type="project" value="Ensembl"/>
</dbReference>
<dbReference type="PANTHER" id="PTHR46223">
    <property type="entry name" value="HISTONE-LYSINE N-METHYLTRANSFERASE SUV39H"/>
    <property type="match status" value="1"/>
</dbReference>
<evidence type="ECO:0000256" key="7">
    <source>
        <dbReference type="ARBA" id="ARBA00022679"/>
    </source>
</evidence>